<dbReference type="EMBL" id="PYIX02000013">
    <property type="protein sequence ID" value="RFC83722.1"/>
    <property type="molecule type" value="Genomic_DNA"/>
</dbReference>
<dbReference type="EMBL" id="JBHRSF010000010">
    <property type="protein sequence ID" value="MFC2994875.1"/>
    <property type="molecule type" value="Genomic_DNA"/>
</dbReference>
<dbReference type="AlphaFoldDB" id="A0A371YQJ7"/>
<dbReference type="NCBIfam" id="TIGR01540">
    <property type="entry name" value="portal_PBSX"/>
    <property type="match status" value="1"/>
</dbReference>
<reference evidence="3 4" key="2">
    <citation type="submission" date="2018-08" db="EMBL/GenBank/DDBJ databases">
        <title>The draft genome of Acinetobacter sichuanensis strain WCHAc060041.</title>
        <authorList>
            <person name="Qin J."/>
            <person name="Feng Y."/>
            <person name="Zong Z."/>
        </authorList>
    </citation>
    <scope>NUCLEOTIDE SEQUENCE [LARGE SCALE GENOMIC DNA]</scope>
    <source>
        <strain evidence="3 4">WCHAc060041</strain>
    </source>
</reference>
<reference evidence="2" key="1">
    <citation type="journal article" date="2014" name="Int. J. Syst. Evol. Microbiol.">
        <title>Complete genome of a new Firmicutes species belonging to the dominant human colonic microbiota ('Ruminococcus bicirculans') reveals two chromosomes and a selective capacity to utilize plant glucans.</title>
        <authorList>
            <consortium name="NISC Comparative Sequencing Program"/>
            <person name="Wegmann U."/>
            <person name="Louis P."/>
            <person name="Goesmann A."/>
            <person name="Henrissat B."/>
            <person name="Duncan S.H."/>
            <person name="Flint H.J."/>
        </authorList>
    </citation>
    <scope>NUCLEOTIDE SEQUENCE</scope>
    <source>
        <strain evidence="2">KCTC 62575</strain>
    </source>
</reference>
<dbReference type="OrthoDB" id="5449776at2"/>
<proteinExistence type="inferred from homology"/>
<reference evidence="5" key="3">
    <citation type="journal article" date="2019" name="Int. J. Syst. Evol. Microbiol.">
        <title>The Global Catalogue of Microorganisms (GCM) 10K type strain sequencing project: providing services to taxonomists for standard genome sequencing and annotation.</title>
        <authorList>
            <consortium name="The Broad Institute Genomics Platform"/>
            <consortium name="The Broad Institute Genome Sequencing Center for Infectious Disease"/>
            <person name="Wu L."/>
            <person name="Ma J."/>
        </authorList>
    </citation>
    <scope>NUCLEOTIDE SEQUENCE [LARGE SCALE GENOMIC DNA]</scope>
    <source>
        <strain evidence="5">KCTC 62575</strain>
    </source>
</reference>
<gene>
    <name evidence="2" type="ORF">ACFODO_06240</name>
    <name evidence="3" type="ORF">C9E89_009650</name>
</gene>
<dbReference type="InterPro" id="IPR030935">
    <property type="entry name" value="PBSX_Proteobac"/>
</dbReference>
<evidence type="ECO:0000313" key="3">
    <source>
        <dbReference type="EMBL" id="RFC83722.1"/>
    </source>
</evidence>
<name>A0A371YQJ7_9GAMM</name>
<dbReference type="RefSeq" id="WP_107008152.1">
    <property type="nucleotide sequence ID" value="NZ_JBHRSF010000010.1"/>
</dbReference>
<accession>A0A371YQJ7</accession>
<dbReference type="PIRSF" id="PIRSF018494">
    <property type="entry name" value="PBSX_VPQ"/>
    <property type="match status" value="1"/>
</dbReference>
<dbReference type="InterPro" id="IPR006944">
    <property type="entry name" value="Phage/GTA_portal"/>
</dbReference>
<evidence type="ECO:0000313" key="2">
    <source>
        <dbReference type="EMBL" id="MFC2994875.1"/>
    </source>
</evidence>
<evidence type="ECO:0000313" key="4">
    <source>
        <dbReference type="Proteomes" id="UP000240957"/>
    </source>
</evidence>
<dbReference type="Pfam" id="PF04860">
    <property type="entry name" value="Phage_portal"/>
    <property type="match status" value="1"/>
</dbReference>
<keyword evidence="5" id="KW-1185">Reference proteome</keyword>
<reference evidence="2" key="4">
    <citation type="submission" date="2024-09" db="EMBL/GenBank/DDBJ databases">
        <authorList>
            <person name="Sun Q."/>
            <person name="Mori K."/>
        </authorList>
    </citation>
    <scope>NUCLEOTIDE SEQUENCE</scope>
    <source>
        <strain evidence="2">KCTC 62575</strain>
    </source>
</reference>
<dbReference type="Proteomes" id="UP001595455">
    <property type="component" value="Unassembled WGS sequence"/>
</dbReference>
<comment type="caution">
    <text evidence="3">The sequence shown here is derived from an EMBL/GenBank/DDBJ whole genome shotgun (WGS) entry which is preliminary data.</text>
</comment>
<organism evidence="3 4">
    <name type="scientific">Acinetobacter sichuanensis</name>
    <dbReference type="NCBI Taxonomy" id="2136183"/>
    <lineage>
        <taxon>Bacteria</taxon>
        <taxon>Pseudomonadati</taxon>
        <taxon>Pseudomonadota</taxon>
        <taxon>Gammaproteobacteria</taxon>
        <taxon>Moraxellales</taxon>
        <taxon>Moraxellaceae</taxon>
        <taxon>Acinetobacter</taxon>
    </lineage>
</organism>
<comment type="similarity">
    <text evidence="1">Belongs to the phage portal family. PBSX subfamily.</text>
</comment>
<sequence>MNPFSTAKNVFSQALNLMPRAATQNTISNHKTEAFTFGDAVPVLDGHDLSNYMECWFNGRWYEPQVSLEGLSRSYKATPYLSSGIIFKRNFLANLFIEHKHLKRKSFEQMALDFIWCGNTYAENIKSRLKNTIEYKPALAKYTRAGEHDGQYFYIYNSHEGYEEYEFQQDRICHIRETDIDQEVYGTPEYISALQSAWLNEAATLFRRKYYNNGSHAGFILYVNDAASDPNDIEKLRTALKESKGPGNFRNLFYYSPNGKKDGIQVIPTSEIAAKDDFTNIKSITRDDTLAALRIPPQLMGIVPSNAGGFGDIKSATEVFYHNEMKPLQSRLLQFNEWAGDEVIKFKDYELIMPK</sequence>
<protein>
    <submittedName>
        <fullName evidence="3">Phage portal protein</fullName>
    </submittedName>
</protein>
<dbReference type="Proteomes" id="UP000240957">
    <property type="component" value="Unassembled WGS sequence"/>
</dbReference>
<evidence type="ECO:0000313" key="5">
    <source>
        <dbReference type="Proteomes" id="UP001595455"/>
    </source>
</evidence>
<evidence type="ECO:0000256" key="1">
    <source>
        <dbReference type="ARBA" id="ARBA00006799"/>
    </source>
</evidence>
<dbReference type="InterPro" id="IPR006430">
    <property type="entry name" value="Phage_portal_PBSX"/>
</dbReference>